<dbReference type="GO" id="GO:0004826">
    <property type="term" value="F:phenylalanine-tRNA ligase activity"/>
    <property type="evidence" value="ECO:0007669"/>
    <property type="project" value="InterPro"/>
</dbReference>
<name>A0A0F4LVM6_9LACO</name>
<dbReference type="STRING" id="1218492.JG30_02950"/>
<dbReference type="RefSeq" id="WP_046315572.1">
    <property type="nucleotide sequence ID" value="NZ_JBHSZT010000003.1"/>
</dbReference>
<dbReference type="InterPro" id="IPR005146">
    <property type="entry name" value="B3/B4_tRNA-bd"/>
</dbReference>
<dbReference type="OrthoDB" id="276580at2"/>
<dbReference type="Pfam" id="PF03483">
    <property type="entry name" value="B3_4"/>
    <property type="match status" value="1"/>
</dbReference>
<dbReference type="EMBL" id="JXJQ01000003">
    <property type="protein sequence ID" value="KJY62832.1"/>
    <property type="molecule type" value="Genomic_DNA"/>
</dbReference>
<dbReference type="Gene3D" id="3.50.40.10">
    <property type="entry name" value="Phenylalanyl-trna Synthetase, Chain B, domain 3"/>
    <property type="match status" value="1"/>
</dbReference>
<dbReference type="PATRIC" id="fig|1218492.5.peg.411"/>
<dbReference type="SUPFAM" id="SSF56037">
    <property type="entry name" value="PheT/TilS domain"/>
    <property type="match status" value="1"/>
</dbReference>
<dbReference type="AlphaFoldDB" id="A0A0F4LVM6"/>
<evidence type="ECO:0000259" key="1">
    <source>
        <dbReference type="SMART" id="SM00873"/>
    </source>
</evidence>
<dbReference type="HOGENOM" id="CLU_076869_1_1_9"/>
<accession>A0A0F4LVM6</accession>
<proteinExistence type="predicted"/>
<protein>
    <submittedName>
        <fullName evidence="2">B3/4 domain protein</fullName>
    </submittedName>
</protein>
<gene>
    <name evidence="2" type="ORF">JG30_02950</name>
</gene>
<dbReference type="PANTHER" id="PTHR39209:SF2">
    <property type="entry name" value="CYTOPLASMIC PROTEIN"/>
    <property type="match status" value="1"/>
</dbReference>
<evidence type="ECO:0000313" key="2">
    <source>
        <dbReference type="EMBL" id="KJY62832.1"/>
    </source>
</evidence>
<dbReference type="GO" id="GO:0003723">
    <property type="term" value="F:RNA binding"/>
    <property type="evidence" value="ECO:0007669"/>
    <property type="project" value="InterPro"/>
</dbReference>
<dbReference type="PANTHER" id="PTHR39209">
    <property type="match status" value="1"/>
</dbReference>
<organism evidence="2 3">
    <name type="scientific">Bombilactobacillus mellifer</name>
    <dbReference type="NCBI Taxonomy" id="1218492"/>
    <lineage>
        <taxon>Bacteria</taxon>
        <taxon>Bacillati</taxon>
        <taxon>Bacillota</taxon>
        <taxon>Bacilli</taxon>
        <taxon>Lactobacillales</taxon>
        <taxon>Lactobacillaceae</taxon>
        <taxon>Bombilactobacillus</taxon>
    </lineage>
</organism>
<feature type="domain" description="B3/B4 tRNA-binding" evidence="1">
    <location>
        <begin position="66"/>
        <end position="216"/>
    </location>
</feature>
<dbReference type="SMART" id="SM00873">
    <property type="entry name" value="B3_4"/>
    <property type="match status" value="1"/>
</dbReference>
<dbReference type="InterPro" id="IPR020825">
    <property type="entry name" value="Phe-tRNA_synthase-like_B3/B4"/>
</dbReference>
<evidence type="ECO:0000313" key="3">
    <source>
        <dbReference type="Proteomes" id="UP000033558"/>
    </source>
</evidence>
<dbReference type="Proteomes" id="UP000033558">
    <property type="component" value="Unassembled WGS sequence"/>
</dbReference>
<comment type="caution">
    <text evidence="2">The sequence shown here is derived from an EMBL/GenBank/DDBJ whole genome shotgun (WGS) entry which is preliminary data.</text>
</comment>
<sequence length="237" mass="26403">MKQFIGDSSFWQIFPNAQIFGLVVVGVSNQTTTPQMQRDQQLLTTAEQQAQQYLTAATFSDNIVIQEWRQAYRQFKKKRGARSSIEALLKRVSQGKELSPINPLVDLYNSISLQFGVPAGGEDLSQITGDLHLGVAQGGENFQPLGVDHEEPAQAGEVIYYDDLGAICRCLNWREAQRTMLTESTTTAILMVEAINQRQQEFAQAAILQLQQLIAQELQVTGTSFQITAKKPQVDLL</sequence>
<keyword evidence="3" id="KW-1185">Reference proteome</keyword>
<reference evidence="2 3" key="1">
    <citation type="submission" date="2015-01" db="EMBL/GenBank/DDBJ databases">
        <title>Comparative genomics of the lactic acid bacteria isolated from the honey bee gut.</title>
        <authorList>
            <person name="Ellegaard K.M."/>
            <person name="Tamarit D."/>
            <person name="Javelind E."/>
            <person name="Olofsson T."/>
            <person name="Andersson S.G."/>
            <person name="Vasquez A."/>
        </authorList>
    </citation>
    <scope>NUCLEOTIDE SEQUENCE [LARGE SCALE GENOMIC DNA]</scope>
    <source>
        <strain evidence="2 3">Bin4</strain>
    </source>
</reference>